<dbReference type="Gene3D" id="3.40.50.11940">
    <property type="match status" value="2"/>
</dbReference>
<gene>
    <name evidence="1" type="ORF">VRLFYP33_00438</name>
</gene>
<protein>
    <recommendedName>
        <fullName evidence="2">CRISPR-associated protein (Cas_Csn2)</fullName>
    </recommendedName>
</protein>
<organism evidence="1">
    <name type="scientific">Veillonella ratti</name>
    <dbReference type="NCBI Taxonomy" id="103892"/>
    <lineage>
        <taxon>Bacteria</taxon>
        <taxon>Bacillati</taxon>
        <taxon>Bacillota</taxon>
        <taxon>Negativicutes</taxon>
        <taxon>Veillonellales</taxon>
        <taxon>Veillonellaceae</taxon>
        <taxon>Veillonella</taxon>
    </lineage>
</organism>
<dbReference type="RefSeq" id="WP_021841195.1">
    <property type="nucleotide sequence ID" value="NZ_CACRUX010000012.1"/>
</dbReference>
<dbReference type="Pfam" id="PF09711">
    <property type="entry name" value="Cas_Csn2"/>
    <property type="match status" value="1"/>
</dbReference>
<name>A0A6N2Z7K2_9FIRM</name>
<sequence length="224" mass="25657">MKLTYLSLDVELDFSANSITTLVIENRKLFRSLACEFIKATKGEDTQWTLSESNKLLDIKKDCYIISDFFDLDVNNKTLLTKLNQRLTSIATEDVGLLFEINQKIQELFMALEGSLSLDVTYNNLITAQDIVKLGNFMICDDEFDDIGKVISFIEVVVDLIRPKLLVMLNLRKFMTNSELELFFETILCKKIPVFCIEGSDAEEISVVQELEVLYTLDKDLCVF</sequence>
<evidence type="ECO:0008006" key="2">
    <source>
        <dbReference type="Google" id="ProtNLM"/>
    </source>
</evidence>
<accession>A0A6N2Z7K2</accession>
<dbReference type="EMBL" id="CACRUX010000012">
    <property type="protein sequence ID" value="VYT75071.1"/>
    <property type="molecule type" value="Genomic_DNA"/>
</dbReference>
<dbReference type="NCBIfam" id="TIGR01866">
    <property type="entry name" value="cas_Csn2"/>
    <property type="match status" value="1"/>
</dbReference>
<proteinExistence type="predicted"/>
<dbReference type="InterPro" id="IPR010146">
    <property type="entry name" value="CRISPR-assoc_prot_Csn2-typ"/>
</dbReference>
<dbReference type="InterPro" id="IPR038600">
    <property type="entry name" value="Csn2_sf"/>
</dbReference>
<dbReference type="AlphaFoldDB" id="A0A6N2Z7K2"/>
<evidence type="ECO:0000313" key="1">
    <source>
        <dbReference type="EMBL" id="VYT75071.1"/>
    </source>
</evidence>
<reference evidence="1" key="1">
    <citation type="submission" date="2019-11" db="EMBL/GenBank/DDBJ databases">
        <authorList>
            <person name="Feng L."/>
        </authorList>
    </citation>
    <scope>NUCLEOTIDE SEQUENCE</scope>
    <source>
        <strain evidence="1">VrattiLFYP33</strain>
    </source>
</reference>